<feature type="transmembrane region" description="Helical" evidence="14">
    <location>
        <begin position="927"/>
        <end position="947"/>
    </location>
</feature>
<evidence type="ECO:0000256" key="12">
    <source>
        <dbReference type="ARBA" id="ARBA00043691"/>
    </source>
</evidence>
<evidence type="ECO:0000256" key="6">
    <source>
        <dbReference type="ARBA" id="ARBA00022729"/>
    </source>
</evidence>
<keyword evidence="8 14" id="KW-0472">Membrane</keyword>
<feature type="transmembrane region" description="Helical" evidence="14">
    <location>
        <begin position="743"/>
        <end position="761"/>
    </location>
</feature>
<dbReference type="Pfam" id="PF00328">
    <property type="entry name" value="His_Phos_2"/>
    <property type="match status" value="1"/>
</dbReference>
<evidence type="ECO:0000256" key="2">
    <source>
        <dbReference type="ARBA" id="ARBA00008422"/>
    </source>
</evidence>
<keyword evidence="14" id="KW-1133">Transmembrane helix</keyword>
<keyword evidence="14" id="KW-0812">Transmembrane</keyword>
<proteinExistence type="inferred from homology"/>
<name>A0A833S7Y5_9HYME</name>
<evidence type="ECO:0000256" key="1">
    <source>
        <dbReference type="ARBA" id="ARBA00004370"/>
    </source>
</evidence>
<comment type="similarity">
    <text evidence="2">Belongs to the histidine acid phosphatase family. MINPP1 subfamily.</text>
</comment>
<dbReference type="PANTHER" id="PTHR20963">
    <property type="entry name" value="MULTIPLE INOSITOL POLYPHOSPHATE PHOSPHATASE-RELATED"/>
    <property type="match status" value="1"/>
</dbReference>
<reference evidence="15" key="1">
    <citation type="submission" date="2019-11" db="EMBL/GenBank/DDBJ databases">
        <title>The nuclear and mitochondrial genomes of Frieseomelitta varia - a highly eusocial stingless bee (Meliponini) with a permanently sterile worker caste.</title>
        <authorList>
            <person name="Freitas F.C.P."/>
            <person name="Lourenco A.P."/>
            <person name="Nunes F.M.F."/>
            <person name="Paschoal A.R."/>
            <person name="Abreu F.C.P."/>
            <person name="Barbin F.O."/>
            <person name="Bataglia L."/>
            <person name="Cardoso-Junior C.A.M."/>
            <person name="Cervoni M.S."/>
            <person name="Silva S.R."/>
            <person name="Dalarmi F."/>
            <person name="Del Lama M.A."/>
            <person name="Depintor T.S."/>
            <person name="Ferreira K.M."/>
            <person name="Goria P.S."/>
            <person name="Jaskot M.C."/>
            <person name="Lago D.C."/>
            <person name="Luna-Lucena D."/>
            <person name="Moda L.M."/>
            <person name="Nascimento L."/>
            <person name="Pedrino M."/>
            <person name="Rabico F.O."/>
            <person name="Sanches F.C."/>
            <person name="Santos D.E."/>
            <person name="Santos C.G."/>
            <person name="Vieira J."/>
            <person name="Lopes T.F."/>
            <person name="Barchuk A.R."/>
            <person name="Hartfelder K."/>
            <person name="Simoes Z.L.P."/>
            <person name="Bitondi M.M.G."/>
            <person name="Pinheiro D.G."/>
        </authorList>
    </citation>
    <scope>NUCLEOTIDE SEQUENCE</scope>
    <source>
        <strain evidence="15">USP_RPSP 00005682</strain>
        <tissue evidence="15">Whole individual</tissue>
    </source>
</reference>
<accession>A0A833S7Y5</accession>
<comment type="caution">
    <text evidence="15">The sequence shown here is derived from an EMBL/GenBank/DDBJ whole genome shotgun (WGS) entry which is preliminary data.</text>
</comment>
<gene>
    <name evidence="15" type="ORF">E2986_13992</name>
</gene>
<dbReference type="GO" id="GO:0052745">
    <property type="term" value="F:inositol phosphate phosphatase activity"/>
    <property type="evidence" value="ECO:0007669"/>
    <property type="project" value="TreeGrafter"/>
</dbReference>
<evidence type="ECO:0000256" key="10">
    <source>
        <dbReference type="ARBA" id="ARBA00043668"/>
    </source>
</evidence>
<keyword evidence="7" id="KW-0378">Hydrolase</keyword>
<dbReference type="CDD" id="cd07061">
    <property type="entry name" value="HP_HAP_like"/>
    <property type="match status" value="1"/>
</dbReference>
<dbReference type="EC" id="3.1.3.62" evidence="4"/>
<protein>
    <recommendedName>
        <fullName evidence="5">Multiple inositol polyphosphate phosphatase 1</fullName>
        <ecNumber evidence="4">3.1.3.62</ecNumber>
        <ecNumber evidence="3">3.1.3.80</ecNumber>
    </recommendedName>
    <alternativeName>
        <fullName evidence="9">2,3-bisphosphoglycerate 3-phosphatase</fullName>
    </alternativeName>
</protein>
<dbReference type="SUPFAM" id="SSF53850">
    <property type="entry name" value="Periplasmic binding protein-like II"/>
    <property type="match status" value="1"/>
</dbReference>
<comment type="catalytic activity">
    <reaction evidence="12">
        <text>1D-myo-inositol hexakisphosphate + H2O = 1D-myo-inositol 1,2,4,5,6-pentakisphosphate + phosphate</text>
        <dbReference type="Rhea" id="RHEA:16989"/>
        <dbReference type="ChEBI" id="CHEBI:15377"/>
        <dbReference type="ChEBI" id="CHEBI:43474"/>
        <dbReference type="ChEBI" id="CHEBI:57798"/>
        <dbReference type="ChEBI" id="CHEBI:58130"/>
        <dbReference type="EC" id="3.1.3.62"/>
    </reaction>
    <physiologicalReaction direction="left-to-right" evidence="12">
        <dbReference type="Rhea" id="RHEA:16990"/>
    </physiologicalReaction>
</comment>
<evidence type="ECO:0000256" key="9">
    <source>
        <dbReference type="ARBA" id="ARBA00031642"/>
    </source>
</evidence>
<dbReference type="GO" id="GO:0016020">
    <property type="term" value="C:membrane"/>
    <property type="evidence" value="ECO:0007669"/>
    <property type="project" value="UniProtKB-SubCell"/>
</dbReference>
<dbReference type="InterPro" id="IPR029033">
    <property type="entry name" value="His_PPase_superfam"/>
</dbReference>
<evidence type="ECO:0000256" key="11">
    <source>
        <dbReference type="ARBA" id="ARBA00043671"/>
    </source>
</evidence>
<evidence type="ECO:0000256" key="13">
    <source>
        <dbReference type="ARBA" id="ARBA00043832"/>
    </source>
</evidence>
<keyword evidence="6" id="KW-0732">Signal</keyword>
<keyword evidence="16" id="KW-1185">Reference proteome</keyword>
<dbReference type="PANTHER" id="PTHR20963:SF8">
    <property type="entry name" value="MULTIPLE INOSITOL POLYPHOSPHATE PHOSPHATASE 1"/>
    <property type="match status" value="1"/>
</dbReference>
<dbReference type="SUPFAM" id="SSF53254">
    <property type="entry name" value="Phosphoglycerate mutase-like"/>
    <property type="match status" value="1"/>
</dbReference>
<dbReference type="EC" id="3.1.3.80" evidence="3"/>
<feature type="transmembrane region" description="Helical" evidence="14">
    <location>
        <begin position="357"/>
        <end position="378"/>
    </location>
</feature>
<evidence type="ECO:0000256" key="4">
    <source>
        <dbReference type="ARBA" id="ARBA00013040"/>
    </source>
</evidence>
<evidence type="ECO:0000313" key="15">
    <source>
        <dbReference type="EMBL" id="KAF3421908.1"/>
    </source>
</evidence>
<sequence length="966" mass="111638">MCNRDLENLKRWKPDEYLAIQRAEVLTPQGVEDMRLLARRLQSNFPQLLHSNSEHITAENYTFKTTDAREGSIGSFIEGLFGNREAVPVDEVPSNDTLLSVYKTCNVWDSDSGNVSVEEVIMFEEGPQFKNLIQNVSRRLGFLYDISKGKRRVYETRRLAAQPILAMYDMCRYEKAWTVTKLSPWCAVFSKEELRVLEYREDLHYYYKAGYGREINAQLGCTLLQDMMNHFWKLEQNGDSNEPNGVFYFGDIISLQNLLTTLNINKDHEQLTAFNYKDMAKRKWRTSFISPFAANLVAVFYRCDVSGQPNKVMFYLAEKLVMLDGCDVGLCDWEYLKHRFNPVLKQCDLNVCWNGNGVATLAANLVLVLLPCFTLVFVRKDVTKITMKKLPIYLLALQHVNYLRYLSTNVVQPVNDLLRRNKFTDVQFVVQNPYGRSDHGAVDEIYKTVSRVLPTSCISFNGSIPPELSFFHASRTTLILYVYIARTLPDFEQTGNITAEIMGNNRPKVLLMTMLEEQNCNFEQFLEQTWHRYLIDMTVLELSEPNGSAVTTMIHRYNPFTRVYDQRPYASGVEWFPNKVQNLHGYPMRVGMLNRTDYIWFIRNLLKYESPDVKTMKTLARVMNFTIVKVPDKRPVQATADGKCDIIIPSLSIYADNFSRLIEYTLPLDFENWCPVIPLKYKYNKSEGQALVGLAINCCIVLVFWGISVVLKFNSDLWQPLKIFGMLIAVAMPSKPRGTKERVIFFAILIASSIYSTNLFVDLTTVSMTEKTEMDYKTYEELDKSGLIPVVVPDLLNVTFVNDDESFLRLKRKTITGDTLEQSCINYLKQHQNVTCFQDTTGTNMIIYMEARLGNVTAKICKNLCYVRLPVAYFLRKHSPYKDRFVDIITRLRQTGIRRKWSNDYIGKIRPKKASMMEINSLYKSSLVWNLIWITSCGLLVSFLAFLGEVITHRVHRVESVRSSRN</sequence>
<evidence type="ECO:0000256" key="7">
    <source>
        <dbReference type="ARBA" id="ARBA00022801"/>
    </source>
</evidence>
<feature type="transmembrane region" description="Helical" evidence="14">
    <location>
        <begin position="690"/>
        <end position="711"/>
    </location>
</feature>
<evidence type="ECO:0000256" key="5">
    <source>
        <dbReference type="ARBA" id="ARBA00018097"/>
    </source>
</evidence>
<comment type="catalytic activity">
    <reaction evidence="11">
        <text>1D-myo-inositol 1,2,4,5,6-pentakisphosphate + H2O = 1D-myo-inositol 1,2,5,6-tetrakisphosphate + phosphate</text>
        <dbReference type="Rhea" id="RHEA:77115"/>
        <dbReference type="ChEBI" id="CHEBI:15377"/>
        <dbReference type="ChEBI" id="CHEBI:43474"/>
        <dbReference type="ChEBI" id="CHEBI:57798"/>
        <dbReference type="ChEBI" id="CHEBI:195535"/>
        <dbReference type="EC" id="3.1.3.62"/>
    </reaction>
    <physiologicalReaction direction="left-to-right" evidence="11">
        <dbReference type="Rhea" id="RHEA:77116"/>
    </physiologicalReaction>
</comment>
<dbReference type="InterPro" id="IPR000560">
    <property type="entry name" value="His_Pase_clade-2"/>
</dbReference>
<evidence type="ECO:0000256" key="8">
    <source>
        <dbReference type="ARBA" id="ARBA00023136"/>
    </source>
</evidence>
<dbReference type="GO" id="GO:0003993">
    <property type="term" value="F:acid phosphatase activity"/>
    <property type="evidence" value="ECO:0007669"/>
    <property type="project" value="TreeGrafter"/>
</dbReference>
<dbReference type="Proteomes" id="UP000655588">
    <property type="component" value="Unassembled WGS sequence"/>
</dbReference>
<comment type="subcellular location">
    <subcellularLocation>
        <location evidence="1">Membrane</location>
    </subcellularLocation>
</comment>
<organism evidence="15 16">
    <name type="scientific">Frieseomelitta varia</name>
    <dbReference type="NCBI Taxonomy" id="561572"/>
    <lineage>
        <taxon>Eukaryota</taxon>
        <taxon>Metazoa</taxon>
        <taxon>Ecdysozoa</taxon>
        <taxon>Arthropoda</taxon>
        <taxon>Hexapoda</taxon>
        <taxon>Insecta</taxon>
        <taxon>Pterygota</taxon>
        <taxon>Neoptera</taxon>
        <taxon>Endopterygota</taxon>
        <taxon>Hymenoptera</taxon>
        <taxon>Apocrita</taxon>
        <taxon>Aculeata</taxon>
        <taxon>Apoidea</taxon>
        <taxon>Anthophila</taxon>
        <taxon>Apidae</taxon>
        <taxon>Frieseomelitta</taxon>
    </lineage>
</organism>
<comment type="catalytic activity">
    <reaction evidence="13">
        <text>(2R)-2,3-bisphosphoglycerate + H2O = (2R)-2-phosphoglycerate + phosphate</text>
        <dbReference type="Rhea" id="RHEA:27381"/>
        <dbReference type="ChEBI" id="CHEBI:15377"/>
        <dbReference type="ChEBI" id="CHEBI:43474"/>
        <dbReference type="ChEBI" id="CHEBI:58248"/>
        <dbReference type="ChEBI" id="CHEBI:58289"/>
        <dbReference type="EC" id="3.1.3.80"/>
    </reaction>
    <physiologicalReaction direction="left-to-right" evidence="13">
        <dbReference type="Rhea" id="RHEA:27382"/>
    </physiologicalReaction>
</comment>
<evidence type="ECO:0000256" key="3">
    <source>
        <dbReference type="ARBA" id="ARBA00012976"/>
    </source>
</evidence>
<dbReference type="AlphaFoldDB" id="A0A833S7Y5"/>
<evidence type="ECO:0000313" key="16">
    <source>
        <dbReference type="Proteomes" id="UP000655588"/>
    </source>
</evidence>
<dbReference type="GO" id="GO:0034417">
    <property type="term" value="F:bisphosphoglycerate 3-phosphatase activity"/>
    <property type="evidence" value="ECO:0007669"/>
    <property type="project" value="UniProtKB-EC"/>
</dbReference>
<comment type="catalytic activity">
    <reaction evidence="10">
        <text>1D-myo-inositol 1,2,5,6-tetrakisphosphate + H2O = 1D-myo-inositol 1,2,6-trisphosphate + phosphate</text>
        <dbReference type="Rhea" id="RHEA:77119"/>
        <dbReference type="ChEBI" id="CHEBI:15377"/>
        <dbReference type="ChEBI" id="CHEBI:43474"/>
        <dbReference type="ChEBI" id="CHEBI:195535"/>
        <dbReference type="ChEBI" id="CHEBI:195537"/>
        <dbReference type="EC" id="3.1.3.62"/>
    </reaction>
    <physiologicalReaction direction="left-to-right" evidence="10">
        <dbReference type="Rhea" id="RHEA:77120"/>
    </physiologicalReaction>
</comment>
<evidence type="ECO:0000256" key="14">
    <source>
        <dbReference type="SAM" id="Phobius"/>
    </source>
</evidence>
<dbReference type="EMBL" id="WNWW01000798">
    <property type="protein sequence ID" value="KAF3421908.1"/>
    <property type="molecule type" value="Genomic_DNA"/>
</dbReference>
<dbReference type="Gene3D" id="3.40.50.1240">
    <property type="entry name" value="Phosphoglycerate mutase-like"/>
    <property type="match status" value="1"/>
</dbReference>